<dbReference type="CDD" id="cd00093">
    <property type="entry name" value="HTH_XRE"/>
    <property type="match status" value="1"/>
</dbReference>
<dbReference type="PROSITE" id="PS50943">
    <property type="entry name" value="HTH_CROC1"/>
    <property type="match status" value="1"/>
</dbReference>
<dbReference type="Proteomes" id="UP000198318">
    <property type="component" value="Unassembled WGS sequence"/>
</dbReference>
<accession>A0A239GMZ0</accession>
<organism evidence="2 3">
    <name type="scientific">Actinomadura meyerae</name>
    <dbReference type="NCBI Taxonomy" id="240840"/>
    <lineage>
        <taxon>Bacteria</taxon>
        <taxon>Bacillati</taxon>
        <taxon>Actinomycetota</taxon>
        <taxon>Actinomycetes</taxon>
        <taxon>Streptosporangiales</taxon>
        <taxon>Thermomonosporaceae</taxon>
        <taxon>Actinomadura</taxon>
    </lineage>
</organism>
<evidence type="ECO:0000259" key="1">
    <source>
        <dbReference type="PROSITE" id="PS50943"/>
    </source>
</evidence>
<dbReference type="OrthoDB" id="5177725at2"/>
<evidence type="ECO:0000313" key="3">
    <source>
        <dbReference type="Proteomes" id="UP000198318"/>
    </source>
</evidence>
<dbReference type="InterPro" id="IPR001387">
    <property type="entry name" value="Cro/C1-type_HTH"/>
</dbReference>
<dbReference type="AlphaFoldDB" id="A0A239GMZ0"/>
<dbReference type="GO" id="GO:0003677">
    <property type="term" value="F:DNA binding"/>
    <property type="evidence" value="ECO:0007669"/>
    <property type="project" value="InterPro"/>
</dbReference>
<evidence type="ECO:0000313" key="2">
    <source>
        <dbReference type="EMBL" id="SNS70646.1"/>
    </source>
</evidence>
<dbReference type="InterPro" id="IPR043917">
    <property type="entry name" value="DUF5753"/>
</dbReference>
<sequence length="284" mass="32122">MTLNDQFSYRRRKIGQALRRYREERNLTQDAAARLVERSPATLSAYENGHRAVRPRDLRQILDHYGITDDRERARLLDLAAQGRKDGWWRDFTNHEDPFAVDFASLEAEASRVRSFEPTLVPGLLQTAGYTEAVFAAYDPVRKRPRAKNSIAFRMARQRVLEDPSLRATWILGESVLRMMVGGRDVMRAQCRKIVEVASTENLDVRILRRDVGAHPGLAGAFTILDVGSDDPVKVVAVDGLTRGWLIDEPANVEYYERAYAELESLALPKAETLALIEAIASEL</sequence>
<protein>
    <submittedName>
        <fullName evidence="2">Helix-turn-helix domain-containing protein</fullName>
    </submittedName>
</protein>
<dbReference type="EMBL" id="FZOR01000008">
    <property type="protein sequence ID" value="SNS70646.1"/>
    <property type="molecule type" value="Genomic_DNA"/>
</dbReference>
<keyword evidence="3" id="KW-1185">Reference proteome</keyword>
<proteinExistence type="predicted"/>
<dbReference type="InterPro" id="IPR010982">
    <property type="entry name" value="Lambda_DNA-bd_dom_sf"/>
</dbReference>
<name>A0A239GMZ0_9ACTN</name>
<dbReference type="Pfam" id="PF19054">
    <property type="entry name" value="DUF5753"/>
    <property type="match status" value="1"/>
</dbReference>
<dbReference type="Pfam" id="PF13560">
    <property type="entry name" value="HTH_31"/>
    <property type="match status" value="1"/>
</dbReference>
<dbReference type="SUPFAM" id="SSF47413">
    <property type="entry name" value="lambda repressor-like DNA-binding domains"/>
    <property type="match status" value="1"/>
</dbReference>
<dbReference type="RefSeq" id="WP_089325853.1">
    <property type="nucleotide sequence ID" value="NZ_FZOR01000008.1"/>
</dbReference>
<gene>
    <name evidence="2" type="ORF">SAMN05443665_100844</name>
</gene>
<reference evidence="2 3" key="1">
    <citation type="submission" date="2017-06" db="EMBL/GenBank/DDBJ databases">
        <authorList>
            <person name="Kim H.J."/>
            <person name="Triplett B.A."/>
        </authorList>
    </citation>
    <scope>NUCLEOTIDE SEQUENCE [LARGE SCALE GENOMIC DNA]</scope>
    <source>
        <strain evidence="2 3">DSM 44715</strain>
    </source>
</reference>
<feature type="domain" description="HTH cro/C1-type" evidence="1">
    <location>
        <begin position="18"/>
        <end position="71"/>
    </location>
</feature>
<dbReference type="Gene3D" id="1.10.260.40">
    <property type="entry name" value="lambda repressor-like DNA-binding domains"/>
    <property type="match status" value="1"/>
</dbReference>
<dbReference type="SMART" id="SM00530">
    <property type="entry name" value="HTH_XRE"/>
    <property type="match status" value="1"/>
</dbReference>